<feature type="region of interest" description="Disordered" evidence="1">
    <location>
        <begin position="33"/>
        <end position="66"/>
    </location>
</feature>
<gene>
    <name evidence="2" type="ORF">ABZ508_14355</name>
</gene>
<name>A0ABV2W5X4_9ACTN</name>
<organism evidence="2 3">
    <name type="scientific">Streptomyces lavendulocolor</name>
    <dbReference type="NCBI Taxonomy" id="67316"/>
    <lineage>
        <taxon>Bacteria</taxon>
        <taxon>Bacillati</taxon>
        <taxon>Actinomycetota</taxon>
        <taxon>Actinomycetes</taxon>
        <taxon>Kitasatosporales</taxon>
        <taxon>Streptomycetaceae</taxon>
        <taxon>Streptomyces</taxon>
    </lineage>
</organism>
<feature type="region of interest" description="Disordered" evidence="1">
    <location>
        <begin position="81"/>
        <end position="102"/>
    </location>
</feature>
<dbReference type="Proteomes" id="UP001550378">
    <property type="component" value="Unassembled WGS sequence"/>
</dbReference>
<evidence type="ECO:0000256" key="1">
    <source>
        <dbReference type="SAM" id="MobiDB-lite"/>
    </source>
</evidence>
<evidence type="ECO:0000313" key="3">
    <source>
        <dbReference type="Proteomes" id="UP001550378"/>
    </source>
</evidence>
<feature type="compositionally biased region" description="Polar residues" evidence="1">
    <location>
        <begin position="36"/>
        <end position="62"/>
    </location>
</feature>
<evidence type="ECO:0008006" key="4">
    <source>
        <dbReference type="Google" id="ProtNLM"/>
    </source>
</evidence>
<accession>A0ABV2W5X4</accession>
<reference evidence="2 3" key="1">
    <citation type="submission" date="2024-06" db="EMBL/GenBank/DDBJ databases">
        <title>The Natural Products Discovery Center: Release of the First 8490 Sequenced Strains for Exploring Actinobacteria Biosynthetic Diversity.</title>
        <authorList>
            <person name="Kalkreuter E."/>
            <person name="Kautsar S.A."/>
            <person name="Yang D."/>
            <person name="Bader C.D."/>
            <person name="Teijaro C.N."/>
            <person name="Fluegel L."/>
            <person name="Davis C.M."/>
            <person name="Simpson J.R."/>
            <person name="Lauterbach L."/>
            <person name="Steele A.D."/>
            <person name="Gui C."/>
            <person name="Meng S."/>
            <person name="Li G."/>
            <person name="Viehrig K."/>
            <person name="Ye F."/>
            <person name="Su P."/>
            <person name="Kiefer A.F."/>
            <person name="Nichols A."/>
            <person name="Cepeda A.J."/>
            <person name="Yan W."/>
            <person name="Fan B."/>
            <person name="Jiang Y."/>
            <person name="Adhikari A."/>
            <person name="Zheng C.-J."/>
            <person name="Schuster L."/>
            <person name="Cowan T.M."/>
            <person name="Smanski M.J."/>
            <person name="Chevrette M.G."/>
            <person name="De Carvalho L.P.S."/>
            <person name="Shen B."/>
        </authorList>
    </citation>
    <scope>NUCLEOTIDE SEQUENCE [LARGE SCALE GENOMIC DNA]</scope>
    <source>
        <strain evidence="2 3">NPDC006337</strain>
    </source>
</reference>
<comment type="caution">
    <text evidence="2">The sequence shown here is derived from an EMBL/GenBank/DDBJ whole genome shotgun (WGS) entry which is preliminary data.</text>
</comment>
<sequence>MIDTILPPLFAAAAITLTYVFCVRPAMKGRGCHMMPQQSRAGQASCHSTTDSGKTAQTSMPDSTDAEIKRLREEVQLLHHELDLRAAEPSTDAVPLQKDDSR</sequence>
<proteinExistence type="predicted"/>
<dbReference type="EMBL" id="JBEXZR010000010">
    <property type="protein sequence ID" value="MEU0708531.1"/>
    <property type="molecule type" value="Genomic_DNA"/>
</dbReference>
<evidence type="ECO:0000313" key="2">
    <source>
        <dbReference type="EMBL" id="MEU0708531.1"/>
    </source>
</evidence>
<keyword evidence="3" id="KW-1185">Reference proteome</keyword>
<dbReference type="RefSeq" id="WP_189898358.1">
    <property type="nucleotide sequence ID" value="NZ_JBEXZP010000132.1"/>
</dbReference>
<protein>
    <recommendedName>
        <fullName evidence="4">Phage shock protein B</fullName>
    </recommendedName>
</protein>